<proteinExistence type="predicted"/>
<evidence type="ECO:0000259" key="1">
    <source>
        <dbReference type="Pfam" id="PF00535"/>
    </source>
</evidence>
<dbReference type="Pfam" id="PF00535">
    <property type="entry name" value="Glycos_transf_2"/>
    <property type="match status" value="1"/>
</dbReference>
<gene>
    <name evidence="2" type="ORF">ACFL27_26980</name>
</gene>
<keyword evidence="2" id="KW-0328">Glycosyltransferase</keyword>
<feature type="domain" description="Glycosyltransferase 2-like" evidence="1">
    <location>
        <begin position="8"/>
        <end position="124"/>
    </location>
</feature>
<dbReference type="EC" id="2.4.-.-" evidence="2"/>
<dbReference type="CDD" id="cd04186">
    <property type="entry name" value="GT_2_like_c"/>
    <property type="match status" value="1"/>
</dbReference>
<dbReference type="Proteomes" id="UP001594351">
    <property type="component" value="Unassembled WGS sequence"/>
</dbReference>
<dbReference type="SUPFAM" id="SSF53448">
    <property type="entry name" value="Nucleotide-diphospho-sugar transferases"/>
    <property type="match status" value="1"/>
</dbReference>
<reference evidence="2 3" key="1">
    <citation type="submission" date="2024-09" db="EMBL/GenBank/DDBJ databases">
        <title>Laminarin stimulates single cell rates of sulfate reduction while oxygen inhibits transcriptomic activity in coastal marine sediment.</title>
        <authorList>
            <person name="Lindsay M."/>
            <person name="Orcutt B."/>
            <person name="Emerson D."/>
            <person name="Stepanauskas R."/>
            <person name="D'Angelo T."/>
        </authorList>
    </citation>
    <scope>NUCLEOTIDE SEQUENCE [LARGE SCALE GENOMIC DNA]</scope>
    <source>
        <strain evidence="2">SAG AM-311-K15</strain>
    </source>
</reference>
<dbReference type="EMBL" id="JBHPBY010000622">
    <property type="protein sequence ID" value="MFC1853845.1"/>
    <property type="molecule type" value="Genomic_DNA"/>
</dbReference>
<evidence type="ECO:0000313" key="2">
    <source>
        <dbReference type="EMBL" id="MFC1853845.1"/>
    </source>
</evidence>
<dbReference type="InterPro" id="IPR029044">
    <property type="entry name" value="Nucleotide-diphossugar_trans"/>
</dbReference>
<keyword evidence="3" id="KW-1185">Reference proteome</keyword>
<dbReference type="Gene3D" id="3.90.550.10">
    <property type="entry name" value="Spore Coat Polysaccharide Biosynthesis Protein SpsA, Chain A"/>
    <property type="match status" value="1"/>
</dbReference>
<comment type="caution">
    <text evidence="2">The sequence shown here is derived from an EMBL/GenBank/DDBJ whole genome shotgun (WGS) entry which is preliminary data.</text>
</comment>
<dbReference type="GO" id="GO:0016757">
    <property type="term" value="F:glycosyltransferase activity"/>
    <property type="evidence" value="ECO:0007669"/>
    <property type="project" value="UniProtKB-KW"/>
</dbReference>
<keyword evidence="2" id="KW-0808">Transferase</keyword>
<dbReference type="PANTHER" id="PTHR43179">
    <property type="entry name" value="RHAMNOSYLTRANSFERASE WBBL"/>
    <property type="match status" value="1"/>
</dbReference>
<accession>A0ABV6Z5Z8</accession>
<name>A0ABV6Z5Z8_UNCC1</name>
<sequence length="329" mass="37702">MVRTPDITIIIVSWNVKDLLYDCLKSIETTSAGLELEVFVVDNNSSDGSPLMVQDHFPSVQLEVLPENIGFAAANNVALRMKTAPFVLLLNPDTRLLPDSIQALLRYLEKNPEMGAVGPQLLNGQGKIDPSCRRFPTLGAAFHQFTVAKYLSLFRVAHRHYMMADFDHLSETSVDQIMGACMLVRKEVLSRVGFLDETFFIYYEEVDWCYRMKKAGYSIGFTPTAKIIHFSDQSTMQVWDKMFFHKVKSLLYYFSKTKPPLLVKMIKPWFKLGVLLKLILNRVEYSTKSKFYNLKAQPSPGLNKGSGYQFQAQQTKLFLKNYFKPLLYL</sequence>
<dbReference type="InterPro" id="IPR001173">
    <property type="entry name" value="Glyco_trans_2-like"/>
</dbReference>
<dbReference type="PANTHER" id="PTHR43179:SF7">
    <property type="entry name" value="RHAMNOSYLTRANSFERASE WBBL"/>
    <property type="match status" value="1"/>
</dbReference>
<protein>
    <submittedName>
        <fullName evidence="2">Glycosyltransferase family 2 protein</fullName>
        <ecNumber evidence="2">2.4.-.-</ecNumber>
    </submittedName>
</protein>
<organism evidence="2 3">
    <name type="scientific">candidate division CSSED10-310 bacterium</name>
    <dbReference type="NCBI Taxonomy" id="2855610"/>
    <lineage>
        <taxon>Bacteria</taxon>
        <taxon>Bacteria division CSSED10-310</taxon>
    </lineage>
</organism>
<evidence type="ECO:0000313" key="3">
    <source>
        <dbReference type="Proteomes" id="UP001594351"/>
    </source>
</evidence>